<comment type="function">
    <text evidence="8">Involved in lipopolysaccharide (LPS) biosynthesis. Catalyzes the transfer of 3-deoxy-D-manno-octulosonate (Kdo) residue(s) from CMP-Kdo to lipid IV(A), the tetraacyldisaccharide-1,4'-bisphosphate precursor of lipid A.</text>
</comment>
<comment type="catalytic activity">
    <reaction evidence="6 8">
        <text>lipid IVA (E. coli) + CMP-3-deoxy-beta-D-manno-octulosonate = alpha-Kdo-(2-&gt;6)-lipid IVA (E. coli) + CMP + H(+)</text>
        <dbReference type="Rhea" id="RHEA:28066"/>
        <dbReference type="ChEBI" id="CHEBI:15378"/>
        <dbReference type="ChEBI" id="CHEBI:58603"/>
        <dbReference type="ChEBI" id="CHEBI:60364"/>
        <dbReference type="ChEBI" id="CHEBI:60377"/>
        <dbReference type="ChEBI" id="CHEBI:85987"/>
        <dbReference type="EC" id="2.4.99.12"/>
    </reaction>
</comment>
<sequence>MHSSALSIYKLLFPVLLGAAKLLNRLHPRLRTFFSVRKGLFEELEKTAEKLPPSAFRMWVHAASVGEFEQARPIIAAMKEKHPDIILFVSFLSDSGYNARKNFPDASAVFYLPPDTANNAKRLIALLRPDLLLLMRYDFWPNHLLEAKKQGTTLMLAAAVLQTHAPYFNPLLNSFYRTIFHLFDSIYTASEKDSTAFRELFGCMRVETAGDPRFDQVVLRSRNHARVDHLKPLFENLTVLVAGSVWEKDETVLLDAWQTLAKRPSLIMVPHQVTPENLAHLEADLLKRSLSSVRISQLNGSFDPRRQILIIDQTGYLAELYTIASMAYVGGGFGVNVHNTLEPAVFAIPVLFGPRYHNSPEAEDLAASGGGTVIHNGNELAAALKIFSDESAKRVATGEIAGRFVRERAGATAIIVTGIEREYAAHKRA</sequence>
<dbReference type="PANTHER" id="PTHR42755:SF1">
    <property type="entry name" value="3-DEOXY-D-MANNO-OCTULOSONIC ACID TRANSFERASE, MITOCHONDRIAL-RELATED"/>
    <property type="match status" value="1"/>
</dbReference>
<reference evidence="10 11" key="1">
    <citation type="submission" date="2006-07" db="EMBL/GenBank/DDBJ databases">
        <title>Annotation of the draft genome assembly of Chlorobium ferroxidans DSM 13031.</title>
        <authorList>
            <consortium name="US DOE Joint Genome Institute (JGI-ORNL)"/>
            <person name="Larimer F."/>
            <person name="Land M."/>
            <person name="Hauser L."/>
        </authorList>
    </citation>
    <scope>NUCLEOTIDE SEQUENCE [LARGE SCALE GENOMIC DNA]</scope>
    <source>
        <strain evidence="10 11">DSM 13031</strain>
    </source>
</reference>
<dbReference type="GO" id="GO:0009245">
    <property type="term" value="P:lipid A biosynthetic process"/>
    <property type="evidence" value="ECO:0007669"/>
    <property type="project" value="TreeGrafter"/>
</dbReference>
<dbReference type="GO" id="GO:0009244">
    <property type="term" value="P:lipopolysaccharide core region biosynthetic process"/>
    <property type="evidence" value="ECO:0007669"/>
    <property type="project" value="UniProtKB-UniRule"/>
</dbReference>
<dbReference type="PANTHER" id="PTHR42755">
    <property type="entry name" value="3-DEOXY-MANNO-OCTULOSONATE CYTIDYLYLTRANSFERASE"/>
    <property type="match status" value="1"/>
</dbReference>
<accession>Q0YQB8</accession>
<comment type="subcellular location">
    <subcellularLocation>
        <location evidence="8">Cell membrane</location>
    </subcellularLocation>
</comment>
<evidence type="ECO:0000256" key="8">
    <source>
        <dbReference type="RuleBase" id="RU365103"/>
    </source>
</evidence>
<keyword evidence="8" id="KW-0448">Lipopolysaccharide biosynthesis</keyword>
<organism evidence="10 11">
    <name type="scientific">Chlorobium ferrooxidans DSM 13031</name>
    <dbReference type="NCBI Taxonomy" id="377431"/>
    <lineage>
        <taxon>Bacteria</taxon>
        <taxon>Pseudomonadati</taxon>
        <taxon>Chlorobiota</taxon>
        <taxon>Chlorobiia</taxon>
        <taxon>Chlorobiales</taxon>
        <taxon>Chlorobiaceae</taxon>
        <taxon>Chlorobium/Pelodictyon group</taxon>
        <taxon>Chlorobium</taxon>
    </lineage>
</organism>
<dbReference type="EC" id="2.4.99.12" evidence="2 8"/>
<dbReference type="EMBL" id="AASE01000018">
    <property type="protein sequence ID" value="EAT58509.1"/>
    <property type="molecule type" value="Genomic_DNA"/>
</dbReference>
<evidence type="ECO:0000256" key="1">
    <source>
        <dbReference type="ARBA" id="ARBA00004713"/>
    </source>
</evidence>
<dbReference type="Gene3D" id="3.40.50.2000">
    <property type="entry name" value="Glycogen Phosphorylase B"/>
    <property type="match status" value="1"/>
</dbReference>
<evidence type="ECO:0000256" key="7">
    <source>
        <dbReference type="PIRSR" id="PIRSR639901-1"/>
    </source>
</evidence>
<dbReference type="GO" id="GO:0043842">
    <property type="term" value="F:Kdo transferase activity"/>
    <property type="evidence" value="ECO:0007669"/>
    <property type="project" value="UniProtKB-EC"/>
</dbReference>
<reference evidence="10 11" key="2">
    <citation type="submission" date="2006-07" db="EMBL/GenBank/DDBJ databases">
        <title>Sequencing of the draft genome and assembly of Chlorobium ferroxidans DSM 13031.</title>
        <authorList>
            <consortium name="US DOE Joint Genome Institute (JGI-PGF)"/>
            <person name="Copeland A."/>
            <person name="Lucas S."/>
            <person name="Lapidus A."/>
            <person name="Barry K."/>
            <person name="Glavina del Rio T."/>
            <person name="Dalin E."/>
            <person name="Tice H."/>
            <person name="Bruce D."/>
            <person name="Pitluck S."/>
            <person name="Richardson P."/>
        </authorList>
    </citation>
    <scope>NUCLEOTIDE SEQUENCE [LARGE SCALE GENOMIC DNA]</scope>
    <source>
        <strain evidence="10 11">DSM 13031</strain>
    </source>
</reference>
<dbReference type="InterPro" id="IPR039901">
    <property type="entry name" value="Kdotransferase"/>
</dbReference>
<keyword evidence="11" id="KW-1185">Reference proteome</keyword>
<evidence type="ECO:0000256" key="6">
    <source>
        <dbReference type="ARBA" id="ARBA00049183"/>
    </source>
</evidence>
<comment type="caution">
    <text evidence="10">The sequence shown here is derived from an EMBL/GenBank/DDBJ whole genome shotgun (WGS) entry which is preliminary data.</text>
</comment>
<evidence type="ECO:0000256" key="2">
    <source>
        <dbReference type="ARBA" id="ARBA00012621"/>
    </source>
</evidence>
<evidence type="ECO:0000256" key="5">
    <source>
        <dbReference type="ARBA" id="ARBA00031445"/>
    </source>
</evidence>
<gene>
    <name evidence="10" type="ORF">CferDRAFT_1085</name>
</gene>
<evidence type="ECO:0000256" key="4">
    <source>
        <dbReference type="ARBA" id="ARBA00022679"/>
    </source>
</evidence>
<name>Q0YQB8_9CHLB</name>
<keyword evidence="4 8" id="KW-0808">Transferase</keyword>
<evidence type="ECO:0000256" key="3">
    <source>
        <dbReference type="ARBA" id="ARBA00019077"/>
    </source>
</evidence>
<comment type="similarity">
    <text evidence="8">Belongs to the glycosyltransferase group 1 family.</text>
</comment>
<protein>
    <recommendedName>
        <fullName evidence="3 8">3-deoxy-D-manno-octulosonic acid transferase</fullName>
        <shortName evidence="8">Kdo transferase</shortName>
        <ecNumber evidence="2 8">2.4.99.12</ecNumber>
    </recommendedName>
    <alternativeName>
        <fullName evidence="5 8">Lipid IV(A) 3-deoxy-D-manno-octulosonic acid transferase</fullName>
    </alternativeName>
</protein>
<keyword evidence="8" id="KW-0472">Membrane</keyword>
<dbReference type="RefSeq" id="WP_006366877.1">
    <property type="nucleotide sequence ID" value="NZ_AASE01000018.1"/>
</dbReference>
<dbReference type="UniPathway" id="UPA00958"/>
<feature type="domain" description="3-deoxy-D-manno-octulosonic-acid transferase N-terminal" evidence="9">
    <location>
        <begin position="51"/>
        <end position="216"/>
    </location>
</feature>
<evidence type="ECO:0000259" key="9">
    <source>
        <dbReference type="Pfam" id="PF04413"/>
    </source>
</evidence>
<dbReference type="Pfam" id="PF04413">
    <property type="entry name" value="Glycos_transf_N"/>
    <property type="match status" value="1"/>
</dbReference>
<dbReference type="AlphaFoldDB" id="Q0YQB8"/>
<dbReference type="InterPro" id="IPR007507">
    <property type="entry name" value="Glycos_transf_N"/>
</dbReference>
<proteinExistence type="inferred from homology"/>
<dbReference type="Gene3D" id="3.40.50.11720">
    <property type="entry name" value="3-Deoxy-D-manno-octulosonic-acid transferase, N-terminal domain"/>
    <property type="match status" value="1"/>
</dbReference>
<comment type="pathway">
    <text evidence="1 8">Bacterial outer membrane biogenesis; LPS core biosynthesis.</text>
</comment>
<dbReference type="InterPro" id="IPR038107">
    <property type="entry name" value="Glycos_transf_N_sf"/>
</dbReference>
<keyword evidence="8" id="KW-1003">Cell membrane</keyword>
<dbReference type="OrthoDB" id="9789797at2"/>
<evidence type="ECO:0000313" key="10">
    <source>
        <dbReference type="EMBL" id="EAT58509.1"/>
    </source>
</evidence>
<evidence type="ECO:0000313" key="11">
    <source>
        <dbReference type="Proteomes" id="UP000004162"/>
    </source>
</evidence>
<dbReference type="GO" id="GO:0005886">
    <property type="term" value="C:plasma membrane"/>
    <property type="evidence" value="ECO:0007669"/>
    <property type="project" value="UniProtKB-SubCell"/>
</dbReference>
<dbReference type="Proteomes" id="UP000004162">
    <property type="component" value="Unassembled WGS sequence"/>
</dbReference>
<feature type="active site" description="Proton acceptor" evidence="7">
    <location>
        <position position="67"/>
    </location>
</feature>